<feature type="domain" description="Thiopeptide-type bacteriocin biosynthesis" evidence="2">
    <location>
        <begin position="761"/>
        <end position="1010"/>
    </location>
</feature>
<evidence type="ECO:0000259" key="1">
    <source>
        <dbReference type="Pfam" id="PF04738"/>
    </source>
</evidence>
<evidence type="ECO:0000313" key="4">
    <source>
        <dbReference type="Proteomes" id="UP000249340"/>
    </source>
</evidence>
<dbReference type="Pfam" id="PF04738">
    <property type="entry name" value="Lant_dehydr_N"/>
    <property type="match status" value="1"/>
</dbReference>
<dbReference type="InterPro" id="IPR006827">
    <property type="entry name" value="Lant_deHydtase_N"/>
</dbReference>
<dbReference type="KEGG" id="stri:C7M71_008480"/>
<dbReference type="OrthoDB" id="1273722at2"/>
<dbReference type="NCBIfam" id="TIGR03891">
    <property type="entry name" value="thiopep_ocin"/>
    <property type="match status" value="1"/>
</dbReference>
<reference evidence="4" key="1">
    <citation type="submission" date="2018-07" db="EMBL/GenBank/DDBJ databases">
        <title>Streptacidiphilus bronchialis DSM 106435 chromosome.</title>
        <authorList>
            <person name="Batra D."/>
            <person name="Gulvik C.A."/>
        </authorList>
    </citation>
    <scope>NUCLEOTIDE SEQUENCE [LARGE SCALE GENOMIC DNA]</scope>
    <source>
        <strain evidence="4">DSM 106435</strain>
    </source>
</reference>
<name>A0A345SUR5_9ACTN</name>
<sequence length="1024" mass="111585">MASSSPLRYRWRGGAILRATTDPGDLGLPGDLDLCGDAGAARARGWLGQVWRREDVRDALSAASPVLCRQVDAVLADASCGARQLRRTVLSVASYLLRWQRRPTPFALFAGVAAARIGSVPRASWGTGHTAFVRPDAEWLADVIGCLEQHPDLLRRLPVVVNDAGRMRGGRFVVPGAPADGRAHLLAPLEVSVGVTRPVCAVLDAARAPIPYDDLRSLLVSRFPAAAPQQVDSVLRGLITQNMLITSLWPPMTHLDGLGHLCRELEAAGAETVGAVADLVRRLYEIRDGLADQDPTAAWSARAGLIERMNAVSTVTPVPLIVDTALDCDIEIPEQVVQEAQEAACVMYRLTPQPFGYQQWRDYHRAFRARYGTGALVPVLDLVADSGLGLPADYQGAALGRPPRQVTERDEKLLALIQQALLERREEIVLTKEVIADLALGQDAELIPVPRVEIAVEIHAASLEALARGAFRLVVTGAPRPGASMAGRFTHLLPEPDQAAVAATYETADPGVVAAQLSFAPRRRRTENIIRTRQVLPHVIPVSEHRADTDGVIGLADLAVTADARAFQLVQMSTGRLVEPRVAHALEAGVHTPALARFLAEITTARSAAYKGFDFGAAVHLPYLPRVRYRSTVLSPARWMLRSQDLPSHGAATTEWDKALTAWRGRLRVPERVTVVDDDQRLPLDLDHSLHRMMLRRSLDAAGRLELGEAPAPDAVAWLGRPHELLLPLTLETPLAPRRPTGPLRRVAGDAAQLPGRGQVLAVHLSAHPARYDEILTHHLPSWLDPAERWWFRRHRDLARPDADQYLALYLSLPHPDAYGQVARRVSDWAAELRRRHLASHLALATYEPQTGRYGHGAAMDAAHIVFVADSAAALAQIRLAEKAGVPAQALAAAGMVDLAARFAASPTQGLHWLVENLPREHGPLDQALRDQTLALADPYEPSAGVRELPGGGDLAAAWQTRASALAAYREHLKVERDPLTVLRSLLHQHHVRSLSVDPDDERATGRLVRACALRHTSRRDGVR</sequence>
<dbReference type="Pfam" id="PF14028">
    <property type="entry name" value="Lant_dehydr_C"/>
    <property type="match status" value="1"/>
</dbReference>
<organism evidence="3 4">
    <name type="scientific">Peterkaempfera bronchialis</name>
    <dbReference type="NCBI Taxonomy" id="2126346"/>
    <lineage>
        <taxon>Bacteria</taxon>
        <taxon>Bacillati</taxon>
        <taxon>Actinomycetota</taxon>
        <taxon>Actinomycetes</taxon>
        <taxon>Kitasatosporales</taxon>
        <taxon>Streptomycetaceae</taxon>
        <taxon>Peterkaempfera</taxon>
    </lineage>
</organism>
<gene>
    <name evidence="3" type="ORF">C7M71_008480</name>
</gene>
<dbReference type="EMBL" id="CP031264">
    <property type="protein sequence ID" value="AXI77470.1"/>
    <property type="molecule type" value="Genomic_DNA"/>
</dbReference>
<dbReference type="InterPro" id="IPR023809">
    <property type="entry name" value="Thiopep_bacteriocin_synth_dom"/>
</dbReference>
<proteinExistence type="predicted"/>
<dbReference type="RefSeq" id="WP_111489959.1">
    <property type="nucleotide sequence ID" value="NZ_CP031264.1"/>
</dbReference>
<dbReference type="Proteomes" id="UP000249340">
    <property type="component" value="Chromosome"/>
</dbReference>
<evidence type="ECO:0000259" key="2">
    <source>
        <dbReference type="Pfam" id="PF14028"/>
    </source>
</evidence>
<dbReference type="AlphaFoldDB" id="A0A345SUR5"/>
<feature type="domain" description="Lantibiotic dehydratase N-terminal" evidence="1">
    <location>
        <begin position="53"/>
        <end position="695"/>
    </location>
</feature>
<accession>A0A345SUR5</accession>
<protein>
    <submittedName>
        <fullName evidence="3">Lantibiotic dehydratase</fullName>
    </submittedName>
</protein>
<keyword evidence="4" id="KW-1185">Reference proteome</keyword>
<evidence type="ECO:0000313" key="3">
    <source>
        <dbReference type="EMBL" id="AXI77470.1"/>
    </source>
</evidence>